<sequence length="553" mass="59429">MMLSTGVVLGFFSLGAWGNSGIWGRQYFPDPSGELASAEVCIEASLTSPKWGIYNPALVTVNGSSGGSMGDIRFLTENTATRVVANCTAENIDLDPKGPDALTLWHNCSIPNLFFQFNLTTLDLRLQGTWQCGNSSKLLFAGNGTWETPLIQGCLDDWQAPRGEETLCIMGNSQVSAGLSSPVSIQPQLPILPYTPADLPYRCVDRSAEPEWEIEKLVYQHHSTQTAANATKTWYDLTLNLTNISNDEGLYCHLAADESAEDTAAGITPWVKCTASNATSAPVNISSTEILLDRVYGLVGVRQTWNCSDGIEELEADQYTGTGYLTADLQCGSAVNQTTTSPAGPTTTSTFNCTLPTSPSRFSGYSPDAPAMPHTPYTRSCTIGSIVNSTSLALRELQIDDYTPDKNSTASFALYNPGPGDTYRLRGVPLHDDGGWHDCAAAAAAAGASQRLPWQLAACRYLVDRKAHRVGFQVQWLCDDRDPGHAVLFNATTVLQQVPAEVCEAAAAASGDSHRQSCRVPLNSKDLALPLAMPLSWSTTAGPMTRGPTLPWI</sequence>
<reference evidence="2" key="1">
    <citation type="submission" date="2023-06" db="EMBL/GenBank/DDBJ databases">
        <title>Genome-scale phylogeny and comparative genomics of the fungal order Sordariales.</title>
        <authorList>
            <consortium name="Lawrence Berkeley National Laboratory"/>
            <person name="Hensen N."/>
            <person name="Bonometti L."/>
            <person name="Westerberg I."/>
            <person name="Brannstrom I.O."/>
            <person name="Guillou S."/>
            <person name="Cros-Aarteil S."/>
            <person name="Calhoun S."/>
            <person name="Haridas S."/>
            <person name="Kuo A."/>
            <person name="Mondo S."/>
            <person name="Pangilinan J."/>
            <person name="Riley R."/>
            <person name="LaButti K."/>
            <person name="Andreopoulos B."/>
            <person name="Lipzen A."/>
            <person name="Chen C."/>
            <person name="Yanf M."/>
            <person name="Daum C."/>
            <person name="Ng V."/>
            <person name="Clum A."/>
            <person name="Steindorff A."/>
            <person name="Ohm R."/>
            <person name="Martin F."/>
            <person name="Silar P."/>
            <person name="Natvig D."/>
            <person name="Lalanne C."/>
            <person name="Gautier V."/>
            <person name="Ament-velasquez S.L."/>
            <person name="Kruys A."/>
            <person name="Hutchinson M.I."/>
            <person name="Powell A.J."/>
            <person name="Barry K."/>
            <person name="Miller A.N."/>
            <person name="Grigoriev I.V."/>
            <person name="Debuchy R."/>
            <person name="Gladieux P."/>
            <person name="Thoren M.H."/>
            <person name="Johannesson H."/>
        </authorList>
    </citation>
    <scope>NUCLEOTIDE SEQUENCE</scope>
    <source>
        <strain evidence="2">SMH2392-1A</strain>
    </source>
</reference>
<evidence type="ECO:0000256" key="1">
    <source>
        <dbReference type="SAM" id="SignalP"/>
    </source>
</evidence>
<keyword evidence="1" id="KW-0732">Signal</keyword>
<dbReference type="RefSeq" id="XP_060291312.1">
    <property type="nucleotide sequence ID" value="XM_060447766.1"/>
</dbReference>
<name>A0AA40DNE0_9PEZI</name>
<gene>
    <name evidence="2" type="ORF">B0T26DRAFT_862221</name>
</gene>
<organism evidence="2 3">
    <name type="scientific">Lasiosphaeria miniovina</name>
    <dbReference type="NCBI Taxonomy" id="1954250"/>
    <lineage>
        <taxon>Eukaryota</taxon>
        <taxon>Fungi</taxon>
        <taxon>Dikarya</taxon>
        <taxon>Ascomycota</taxon>
        <taxon>Pezizomycotina</taxon>
        <taxon>Sordariomycetes</taxon>
        <taxon>Sordariomycetidae</taxon>
        <taxon>Sordariales</taxon>
        <taxon>Lasiosphaeriaceae</taxon>
        <taxon>Lasiosphaeria</taxon>
    </lineage>
</organism>
<keyword evidence="3" id="KW-1185">Reference proteome</keyword>
<proteinExistence type="predicted"/>
<feature type="chain" id="PRO_5041256608" description="Ig-like domain-containing protein" evidence="1">
    <location>
        <begin position="19"/>
        <end position="553"/>
    </location>
</feature>
<dbReference type="GeneID" id="85331036"/>
<dbReference type="AlphaFoldDB" id="A0AA40DNE0"/>
<comment type="caution">
    <text evidence="2">The sequence shown here is derived from an EMBL/GenBank/DDBJ whole genome shotgun (WGS) entry which is preliminary data.</text>
</comment>
<feature type="signal peptide" evidence="1">
    <location>
        <begin position="1"/>
        <end position="18"/>
    </location>
</feature>
<accession>A0AA40DNE0</accession>
<evidence type="ECO:0008006" key="4">
    <source>
        <dbReference type="Google" id="ProtNLM"/>
    </source>
</evidence>
<evidence type="ECO:0000313" key="2">
    <source>
        <dbReference type="EMBL" id="KAK0706218.1"/>
    </source>
</evidence>
<evidence type="ECO:0000313" key="3">
    <source>
        <dbReference type="Proteomes" id="UP001172101"/>
    </source>
</evidence>
<dbReference type="EMBL" id="JAUIRO010000007">
    <property type="protein sequence ID" value="KAK0706218.1"/>
    <property type="molecule type" value="Genomic_DNA"/>
</dbReference>
<protein>
    <recommendedName>
        <fullName evidence="4">Ig-like domain-containing protein</fullName>
    </recommendedName>
</protein>
<dbReference type="Proteomes" id="UP001172101">
    <property type="component" value="Unassembled WGS sequence"/>
</dbReference>